<dbReference type="PANTHER" id="PTHR43195:SF1">
    <property type="entry name" value="FI06132P-RELATED"/>
    <property type="match status" value="1"/>
</dbReference>
<dbReference type="Proteomes" id="UP001431783">
    <property type="component" value="Unassembled WGS sequence"/>
</dbReference>
<proteinExistence type="inferred from homology"/>
<keyword evidence="16" id="KW-1185">Reference proteome</keyword>
<comment type="cofactor">
    <cofactor evidence="3">
        <name>Co(2+)</name>
        <dbReference type="ChEBI" id="CHEBI:48828"/>
    </cofactor>
</comment>
<dbReference type="EMBL" id="JARQZJ010000085">
    <property type="protein sequence ID" value="KAK9882840.1"/>
    <property type="molecule type" value="Genomic_DNA"/>
</dbReference>
<organism evidence="15 16">
    <name type="scientific">Henosepilachna vigintioctopunctata</name>
    <dbReference type="NCBI Taxonomy" id="420089"/>
    <lineage>
        <taxon>Eukaryota</taxon>
        <taxon>Metazoa</taxon>
        <taxon>Ecdysozoa</taxon>
        <taxon>Arthropoda</taxon>
        <taxon>Hexapoda</taxon>
        <taxon>Insecta</taxon>
        <taxon>Pterygota</taxon>
        <taxon>Neoptera</taxon>
        <taxon>Endopterygota</taxon>
        <taxon>Coleoptera</taxon>
        <taxon>Polyphaga</taxon>
        <taxon>Cucujiformia</taxon>
        <taxon>Coccinelloidea</taxon>
        <taxon>Coccinellidae</taxon>
        <taxon>Epilachninae</taxon>
        <taxon>Epilachnini</taxon>
        <taxon>Henosepilachna</taxon>
    </lineage>
</organism>
<dbReference type="Gene3D" id="3.40.50.920">
    <property type="match status" value="1"/>
</dbReference>
<dbReference type="Gene3D" id="3.40.50.970">
    <property type="match status" value="2"/>
</dbReference>
<dbReference type="GO" id="GO:0046872">
    <property type="term" value="F:metal ion binding"/>
    <property type="evidence" value="ECO:0007669"/>
    <property type="project" value="UniProtKB-KW"/>
</dbReference>
<dbReference type="SMART" id="SM00861">
    <property type="entry name" value="Transket_pyr"/>
    <property type="match status" value="1"/>
</dbReference>
<comment type="cofactor">
    <cofactor evidence="1">
        <name>Ca(2+)</name>
        <dbReference type="ChEBI" id="CHEBI:29108"/>
    </cofactor>
</comment>
<keyword evidence="10" id="KW-0479">Metal-binding</keyword>
<comment type="cofactor">
    <cofactor evidence="4">
        <name>Mg(2+)</name>
        <dbReference type="ChEBI" id="CHEBI:18420"/>
    </cofactor>
</comment>
<dbReference type="CDD" id="cd02012">
    <property type="entry name" value="TPP_TK"/>
    <property type="match status" value="1"/>
</dbReference>
<evidence type="ECO:0000256" key="6">
    <source>
        <dbReference type="ARBA" id="ARBA00007131"/>
    </source>
</evidence>
<protein>
    <recommendedName>
        <fullName evidence="8">transketolase</fullName>
        <ecNumber evidence="8">2.2.1.1</ecNumber>
    </recommendedName>
</protein>
<keyword evidence="11" id="KW-0106">Calcium</keyword>
<dbReference type="EC" id="2.2.1.1" evidence="8"/>
<evidence type="ECO:0000256" key="11">
    <source>
        <dbReference type="ARBA" id="ARBA00022837"/>
    </source>
</evidence>
<comment type="subunit">
    <text evidence="7">Homodimer.</text>
</comment>
<keyword evidence="12" id="KW-0460">Magnesium</keyword>
<dbReference type="CDD" id="cd07033">
    <property type="entry name" value="TPP_PYR_DXS_TK_like"/>
    <property type="match status" value="1"/>
</dbReference>
<dbReference type="InterPro" id="IPR051424">
    <property type="entry name" value="Transketolase-like"/>
</dbReference>
<evidence type="ECO:0000256" key="8">
    <source>
        <dbReference type="ARBA" id="ARBA00013152"/>
    </source>
</evidence>
<comment type="caution">
    <text evidence="15">The sequence shown here is derived from an EMBL/GenBank/DDBJ whole genome shotgun (WGS) entry which is preliminary data.</text>
</comment>
<evidence type="ECO:0000256" key="1">
    <source>
        <dbReference type="ARBA" id="ARBA00001913"/>
    </source>
</evidence>
<keyword evidence="13" id="KW-0786">Thiamine pyrophosphate</keyword>
<comment type="cofactor">
    <cofactor evidence="2">
        <name>Mn(2+)</name>
        <dbReference type="ChEBI" id="CHEBI:29035"/>
    </cofactor>
</comment>
<evidence type="ECO:0000256" key="2">
    <source>
        <dbReference type="ARBA" id="ARBA00001936"/>
    </source>
</evidence>
<evidence type="ECO:0000313" key="16">
    <source>
        <dbReference type="Proteomes" id="UP001431783"/>
    </source>
</evidence>
<comment type="similarity">
    <text evidence="6">Belongs to the transketolase family.</text>
</comment>
<dbReference type="Pfam" id="PF02779">
    <property type="entry name" value="Transket_pyr"/>
    <property type="match status" value="1"/>
</dbReference>
<comment type="cofactor">
    <cofactor evidence="5">
        <name>thiamine diphosphate</name>
        <dbReference type="ChEBI" id="CHEBI:58937"/>
    </cofactor>
</comment>
<dbReference type="Pfam" id="PF00456">
    <property type="entry name" value="Transketolase_N"/>
    <property type="match status" value="1"/>
</dbReference>
<dbReference type="InterPro" id="IPR005475">
    <property type="entry name" value="Transketolase-like_Pyr-bd"/>
</dbReference>
<dbReference type="InterPro" id="IPR029061">
    <property type="entry name" value="THDP-binding"/>
</dbReference>
<dbReference type="InterPro" id="IPR033248">
    <property type="entry name" value="Transketolase_C"/>
</dbReference>
<evidence type="ECO:0000256" key="13">
    <source>
        <dbReference type="ARBA" id="ARBA00023052"/>
    </source>
</evidence>
<accession>A0AAW1UPC1</accession>
<evidence type="ECO:0000313" key="15">
    <source>
        <dbReference type="EMBL" id="KAK9882840.1"/>
    </source>
</evidence>
<evidence type="ECO:0000256" key="9">
    <source>
        <dbReference type="ARBA" id="ARBA00022679"/>
    </source>
</evidence>
<dbReference type="InterPro" id="IPR009014">
    <property type="entry name" value="Transketo_C/PFOR_II"/>
</dbReference>
<dbReference type="GO" id="GO:0005737">
    <property type="term" value="C:cytoplasm"/>
    <property type="evidence" value="ECO:0007669"/>
    <property type="project" value="UniProtKB-ARBA"/>
</dbReference>
<dbReference type="SUPFAM" id="SSF52922">
    <property type="entry name" value="TK C-terminal domain-like"/>
    <property type="match status" value="1"/>
</dbReference>
<dbReference type="GO" id="GO:0030976">
    <property type="term" value="F:thiamine pyrophosphate binding"/>
    <property type="evidence" value="ECO:0007669"/>
    <property type="project" value="TreeGrafter"/>
</dbReference>
<reference evidence="15 16" key="1">
    <citation type="submission" date="2023-03" db="EMBL/GenBank/DDBJ databases">
        <title>Genome insight into feeding habits of ladybird beetles.</title>
        <authorList>
            <person name="Li H.-S."/>
            <person name="Huang Y.-H."/>
            <person name="Pang H."/>
        </authorList>
    </citation>
    <scope>NUCLEOTIDE SEQUENCE [LARGE SCALE GENOMIC DNA]</scope>
    <source>
        <strain evidence="15">SYSU_2023b</strain>
        <tissue evidence="15">Whole body</tissue>
    </source>
</reference>
<dbReference type="FunFam" id="3.40.50.970:FF:000129">
    <property type="entry name" value="Transketolase"/>
    <property type="match status" value="1"/>
</dbReference>
<evidence type="ECO:0000256" key="3">
    <source>
        <dbReference type="ARBA" id="ARBA00001941"/>
    </source>
</evidence>
<dbReference type="AlphaFoldDB" id="A0AAW1UPC1"/>
<sequence length="632" mass="69769">MAAYQRLPFRITEELNDVANRIRLHVVTATNRAKGGHPTSCSSIAEILAVLFFQVMKYKVSILKDPCSDRLVLSKGHAALALYSVWAEVGLFATTELVNFRKFGSNFETYPTPRLSFIDVATGSPGQGLSNAAGMAYMGKYLDKANFRVYCIVGDGETCEGNFWEAVNFTSYYELDNLCLIIDVNRLGQSDQTPVGHDCDVYRRRFDAFGWHPLVVDGHSIDELCKNFHNAHLTKGKPTVLIAKTVKGKYFPDIENELHWHGKHLGERSEHVSKSIKKLIRNTAALRISHQKPAKDAVPRVHLTDIRLYSAPLYKFGDKLTTRAAFSAALVKLGQTNPRILVLDTDCKNTSYTNDFQTFDPSRFIQCFSAEQNMIGVAVGLASRGRSIVFCATYAAGLTKAFDSIRMAAISQSQINIAGIHAGVSVGEDGPCIMGLEDIALFRTIPNCVIFYPSDAISTERAVELAANYPGITYIRLTRPAVPVIYSTRQEFYIGKANLVKENIKDKILVITSGVNLACVLEAYEDLVKINIFIRVMDPFTIKPIDKDGIIKHARECNNRILVVEDHYMEGGLGEAVKSAVAGEEDMAVKHIGIKSIPSSGQSCDLFEHFGLTSTGIKNGIGELLCICNPCL</sequence>
<dbReference type="Pfam" id="PF02780">
    <property type="entry name" value="Transketolase_C"/>
    <property type="match status" value="1"/>
</dbReference>
<dbReference type="NCBIfam" id="NF004559">
    <property type="entry name" value="PRK05899.2-5"/>
    <property type="match status" value="1"/>
</dbReference>
<dbReference type="PANTHER" id="PTHR43195">
    <property type="entry name" value="TRANSKETOLASE"/>
    <property type="match status" value="1"/>
</dbReference>
<evidence type="ECO:0000256" key="10">
    <source>
        <dbReference type="ARBA" id="ARBA00022723"/>
    </source>
</evidence>
<dbReference type="InterPro" id="IPR005474">
    <property type="entry name" value="Transketolase_N"/>
</dbReference>
<dbReference type="GO" id="GO:0004802">
    <property type="term" value="F:transketolase activity"/>
    <property type="evidence" value="ECO:0007669"/>
    <property type="project" value="UniProtKB-EC"/>
</dbReference>
<evidence type="ECO:0000256" key="5">
    <source>
        <dbReference type="ARBA" id="ARBA00001964"/>
    </source>
</evidence>
<feature type="domain" description="Transketolase-like pyrimidine-binding" evidence="14">
    <location>
        <begin position="320"/>
        <end position="484"/>
    </location>
</feature>
<evidence type="ECO:0000256" key="7">
    <source>
        <dbReference type="ARBA" id="ARBA00011738"/>
    </source>
</evidence>
<dbReference type="SUPFAM" id="SSF52518">
    <property type="entry name" value="Thiamin diphosphate-binding fold (THDP-binding)"/>
    <property type="match status" value="2"/>
</dbReference>
<name>A0AAW1UPC1_9CUCU</name>
<evidence type="ECO:0000256" key="12">
    <source>
        <dbReference type="ARBA" id="ARBA00022842"/>
    </source>
</evidence>
<keyword evidence="9" id="KW-0808">Transferase</keyword>
<evidence type="ECO:0000256" key="4">
    <source>
        <dbReference type="ARBA" id="ARBA00001946"/>
    </source>
</evidence>
<gene>
    <name evidence="15" type="ORF">WA026_023539</name>
</gene>
<evidence type="ECO:0000259" key="14">
    <source>
        <dbReference type="SMART" id="SM00861"/>
    </source>
</evidence>